<dbReference type="RefSeq" id="WP_265725903.1">
    <property type="nucleotide sequence ID" value="NZ_JAOSLC020000003.1"/>
</dbReference>
<feature type="domain" description="N-acetyltransferase" evidence="1">
    <location>
        <begin position="5"/>
        <end position="93"/>
    </location>
</feature>
<dbReference type="InterPro" id="IPR031165">
    <property type="entry name" value="GNAT_YJDJ"/>
</dbReference>
<evidence type="ECO:0000259" key="1">
    <source>
        <dbReference type="PROSITE" id="PS51729"/>
    </source>
</evidence>
<dbReference type="PROSITE" id="PS51729">
    <property type="entry name" value="GNAT_YJDJ"/>
    <property type="match status" value="1"/>
</dbReference>
<comment type="caution">
    <text evidence="2">The sequence shown here is derived from an EMBL/GenBank/DDBJ whole genome shotgun (WGS) entry which is preliminary data.</text>
</comment>
<dbReference type="InterPro" id="IPR045057">
    <property type="entry name" value="Gcn5-rel_NAT"/>
</dbReference>
<organism evidence="2 3">
    <name type="scientific">Polaribacter ponticola</name>
    <dbReference type="NCBI Taxonomy" id="2978475"/>
    <lineage>
        <taxon>Bacteria</taxon>
        <taxon>Pseudomonadati</taxon>
        <taxon>Bacteroidota</taxon>
        <taxon>Flavobacteriia</taxon>
        <taxon>Flavobacteriales</taxon>
        <taxon>Flavobacteriaceae</taxon>
    </lineage>
</organism>
<dbReference type="SUPFAM" id="SSF55729">
    <property type="entry name" value="Acyl-CoA N-acyltransferases (Nat)"/>
    <property type="match status" value="1"/>
</dbReference>
<dbReference type="EMBL" id="JAOSLC020000003">
    <property type="protein sequence ID" value="MDD7915351.1"/>
    <property type="molecule type" value="Genomic_DNA"/>
</dbReference>
<dbReference type="Proteomes" id="UP001151478">
    <property type="component" value="Unassembled WGS sequence"/>
</dbReference>
<dbReference type="Gene3D" id="3.40.630.30">
    <property type="match status" value="1"/>
</dbReference>
<gene>
    <name evidence="2" type="ORF">N5A56_013430</name>
</gene>
<keyword evidence="3" id="KW-1185">Reference proteome</keyword>
<reference evidence="2" key="1">
    <citation type="submission" date="2023-02" db="EMBL/GenBank/DDBJ databases">
        <title>Polaribacter ponticola sp. nov., isolated from seawater.</title>
        <authorList>
            <person name="Baek J.H."/>
            <person name="Kim J.M."/>
            <person name="Choi D.G."/>
            <person name="Jeon C.O."/>
        </authorList>
    </citation>
    <scope>NUCLEOTIDE SEQUENCE</scope>
    <source>
        <strain evidence="2">MSW5</strain>
    </source>
</reference>
<protein>
    <submittedName>
        <fullName evidence="2">GNAT family N-acetyltransferase</fullName>
    </submittedName>
</protein>
<sequence>MEIILKERDNKGFAMARDNAKRAGIMTYSIARENHIIIDHTEVDEAFKGKSIGKQLLYKIVAMAREKNIKITPLCPFAAAMFKKLTDIQDVLKKS</sequence>
<dbReference type="PANTHER" id="PTHR31435">
    <property type="entry name" value="PROTEIN NATD1"/>
    <property type="match status" value="1"/>
</dbReference>
<proteinExistence type="predicted"/>
<dbReference type="Pfam" id="PF14542">
    <property type="entry name" value="Acetyltransf_CG"/>
    <property type="match status" value="1"/>
</dbReference>
<dbReference type="CDD" id="cd04301">
    <property type="entry name" value="NAT_SF"/>
    <property type="match status" value="1"/>
</dbReference>
<name>A0ABT5SB67_9FLAO</name>
<dbReference type="InterPro" id="IPR016181">
    <property type="entry name" value="Acyl_CoA_acyltransferase"/>
</dbReference>
<accession>A0ABT5SB67</accession>
<dbReference type="PANTHER" id="PTHR31435:SF10">
    <property type="entry name" value="BSR4717 PROTEIN"/>
    <property type="match status" value="1"/>
</dbReference>
<evidence type="ECO:0000313" key="2">
    <source>
        <dbReference type="EMBL" id="MDD7915351.1"/>
    </source>
</evidence>
<evidence type="ECO:0000313" key="3">
    <source>
        <dbReference type="Proteomes" id="UP001151478"/>
    </source>
</evidence>